<sequence length="415" mass="47116">MKIYQVGGSVRDEILGRKPHDFDYVVVGSSADEMLALGYKQVGKGFPVFLHPENGDEYALARREIKTGNKHTDFDFVFDASITLEDDLLRRDFTINAMAKDMKSGEVIDPFGGQADIKNKIIRHVNDGHFAEDPLRVLRMCRFAAKLGFDVAPETMEKARAMVAGGQLDYLCAERVWKEIEKALDTEHFDKFVSTARACGALKVILPEVDKLWSVPEKTVYHPEGNSGAHTLLALQKAKNCSAPVKFGLLLHDVGKGETPADMLPAHHGHENVGLPLIKDICQRLKVPNKYRDFALLCCEKHMKFRLLPIMKIGKALDFVREISHEFKDSLMMDDFMNVCRCDMQGRALAEMPPQDIDDFEKACKRCRCIFQKARDIRATDMPNFADLPKDENFGLRYREFMISEIRKKDEEGHC</sequence>
<feature type="domain" description="tRNA nucleotidyltransferase/poly(A) polymerase RNA and SrmB- binding" evidence="13">
    <location>
        <begin position="148"/>
        <end position="210"/>
    </location>
</feature>
<dbReference type="PANTHER" id="PTHR47545:SF1">
    <property type="entry name" value="MULTIFUNCTIONAL CCA PROTEIN"/>
    <property type="match status" value="1"/>
</dbReference>
<protein>
    <submittedName>
        <fullName evidence="14">Multifunctional CCA protein</fullName>
    </submittedName>
</protein>
<evidence type="ECO:0000256" key="9">
    <source>
        <dbReference type="ARBA" id="ARBA00022842"/>
    </source>
</evidence>
<dbReference type="PANTHER" id="PTHR47545">
    <property type="entry name" value="MULTIFUNCTIONAL CCA PROTEIN"/>
    <property type="match status" value="1"/>
</dbReference>
<evidence type="ECO:0000256" key="7">
    <source>
        <dbReference type="ARBA" id="ARBA00022800"/>
    </source>
</evidence>
<dbReference type="Gene3D" id="1.10.3090.10">
    <property type="entry name" value="cca-adding enzyme, domain 2"/>
    <property type="match status" value="1"/>
</dbReference>
<evidence type="ECO:0000259" key="12">
    <source>
        <dbReference type="Pfam" id="PF01743"/>
    </source>
</evidence>
<keyword evidence="7" id="KW-0692">RNA repair</keyword>
<dbReference type="Pfam" id="PF12627">
    <property type="entry name" value="PolyA_pol_RNAbd"/>
    <property type="match status" value="1"/>
</dbReference>
<keyword evidence="10 11" id="KW-0694">RNA-binding</keyword>
<dbReference type="Gene3D" id="3.30.460.10">
    <property type="entry name" value="Beta Polymerase, domain 2"/>
    <property type="match status" value="1"/>
</dbReference>
<comment type="similarity">
    <text evidence="11">Belongs to the tRNA nucleotidyltransferase/poly(A) polymerase family.</text>
</comment>
<dbReference type="Pfam" id="PF01743">
    <property type="entry name" value="PolyA_pol"/>
    <property type="match status" value="1"/>
</dbReference>
<dbReference type="InterPro" id="IPR050124">
    <property type="entry name" value="tRNA_CCA-adding_enzyme"/>
</dbReference>
<dbReference type="InterPro" id="IPR043519">
    <property type="entry name" value="NT_sf"/>
</dbReference>
<evidence type="ECO:0000256" key="10">
    <source>
        <dbReference type="ARBA" id="ARBA00022884"/>
    </source>
</evidence>
<evidence type="ECO:0000256" key="8">
    <source>
        <dbReference type="ARBA" id="ARBA00022840"/>
    </source>
</evidence>
<evidence type="ECO:0000256" key="11">
    <source>
        <dbReference type="RuleBase" id="RU003953"/>
    </source>
</evidence>
<reference evidence="14" key="1">
    <citation type="journal article" date="2020" name="J. ISSAAS">
        <title>Lactobacilli and other gastrointestinal microbiota of Peromyscus leucopus, reservoir host for agents of Lyme disease and other zoonoses in North America.</title>
        <authorList>
            <person name="Milovic A."/>
            <person name="Bassam K."/>
            <person name="Shao H."/>
            <person name="Chatzistamou I."/>
            <person name="Tufts D.M."/>
            <person name="Diuk-Wasser M."/>
            <person name="Barbour A.G."/>
        </authorList>
    </citation>
    <scope>NUCLEOTIDE SEQUENCE</scope>
    <source>
        <strain evidence="14">LL90</strain>
    </source>
</reference>
<evidence type="ECO:0000256" key="4">
    <source>
        <dbReference type="ARBA" id="ARBA00022695"/>
    </source>
</evidence>
<keyword evidence="4" id="KW-0548">Nucleotidyltransferase</keyword>
<dbReference type="GO" id="GO:0001680">
    <property type="term" value="P:tRNA 3'-terminal CCA addition"/>
    <property type="evidence" value="ECO:0007669"/>
    <property type="project" value="InterPro"/>
</dbReference>
<evidence type="ECO:0000256" key="1">
    <source>
        <dbReference type="ARBA" id="ARBA00001946"/>
    </source>
</evidence>
<dbReference type="GO" id="GO:0003723">
    <property type="term" value="F:RNA binding"/>
    <property type="evidence" value="ECO:0007669"/>
    <property type="project" value="UniProtKB-KW"/>
</dbReference>
<organism evidence="14">
    <name type="scientific">uncultured Alphaproteobacteria bacterium</name>
    <dbReference type="NCBI Taxonomy" id="91750"/>
    <lineage>
        <taxon>Bacteria</taxon>
        <taxon>Pseudomonadati</taxon>
        <taxon>Pseudomonadota</taxon>
        <taxon>Alphaproteobacteria</taxon>
        <taxon>environmental samples</taxon>
    </lineage>
</organism>
<accession>A0A6G8F339</accession>
<keyword evidence="9" id="KW-0460">Magnesium</keyword>
<dbReference type="GO" id="GO:0005524">
    <property type="term" value="F:ATP binding"/>
    <property type="evidence" value="ECO:0007669"/>
    <property type="project" value="UniProtKB-KW"/>
</dbReference>
<evidence type="ECO:0000256" key="6">
    <source>
        <dbReference type="ARBA" id="ARBA00022741"/>
    </source>
</evidence>
<dbReference type="EMBL" id="MN990732">
    <property type="protein sequence ID" value="QIM10709.1"/>
    <property type="molecule type" value="Genomic_DNA"/>
</dbReference>
<dbReference type="InterPro" id="IPR012006">
    <property type="entry name" value="CCA_bact"/>
</dbReference>
<dbReference type="AlphaFoldDB" id="A0A6G8F339"/>
<dbReference type="InterPro" id="IPR032828">
    <property type="entry name" value="PolyA_RNA-bd"/>
</dbReference>
<evidence type="ECO:0000259" key="13">
    <source>
        <dbReference type="Pfam" id="PF12627"/>
    </source>
</evidence>
<evidence type="ECO:0000256" key="5">
    <source>
        <dbReference type="ARBA" id="ARBA00022723"/>
    </source>
</evidence>
<keyword evidence="8" id="KW-0067">ATP-binding</keyword>
<comment type="cofactor">
    <cofactor evidence="1">
        <name>Mg(2+)</name>
        <dbReference type="ChEBI" id="CHEBI:18420"/>
    </cofactor>
</comment>
<dbReference type="PIRSF" id="PIRSF000813">
    <property type="entry name" value="CCA_bact"/>
    <property type="match status" value="1"/>
</dbReference>
<keyword evidence="3" id="KW-0819">tRNA processing</keyword>
<dbReference type="SUPFAM" id="SSF81301">
    <property type="entry name" value="Nucleotidyltransferase"/>
    <property type="match status" value="1"/>
</dbReference>
<keyword evidence="5" id="KW-0479">Metal-binding</keyword>
<dbReference type="SUPFAM" id="SSF81891">
    <property type="entry name" value="Poly A polymerase C-terminal region-like"/>
    <property type="match status" value="1"/>
</dbReference>
<name>A0A6G8F339_9PROT</name>
<keyword evidence="6" id="KW-0547">Nucleotide-binding</keyword>
<evidence type="ECO:0000256" key="2">
    <source>
        <dbReference type="ARBA" id="ARBA00022679"/>
    </source>
</evidence>
<gene>
    <name evidence="14" type="primary">cca</name>
    <name evidence="14" type="ORF">PlAlph_6010</name>
</gene>
<dbReference type="CDD" id="cd05398">
    <property type="entry name" value="NT_ClassII-CCAase"/>
    <property type="match status" value="1"/>
</dbReference>
<dbReference type="GO" id="GO:0042245">
    <property type="term" value="P:RNA repair"/>
    <property type="evidence" value="ECO:0007669"/>
    <property type="project" value="UniProtKB-KW"/>
</dbReference>
<evidence type="ECO:0000313" key="14">
    <source>
        <dbReference type="EMBL" id="QIM10709.1"/>
    </source>
</evidence>
<evidence type="ECO:0000256" key="3">
    <source>
        <dbReference type="ARBA" id="ARBA00022694"/>
    </source>
</evidence>
<proteinExistence type="inferred from homology"/>
<dbReference type="GO" id="GO:0004810">
    <property type="term" value="F:CCA tRNA nucleotidyltransferase activity"/>
    <property type="evidence" value="ECO:0007669"/>
    <property type="project" value="InterPro"/>
</dbReference>
<dbReference type="InterPro" id="IPR002646">
    <property type="entry name" value="PolA_pol_head_dom"/>
</dbReference>
<feature type="domain" description="Poly A polymerase head" evidence="12">
    <location>
        <begin position="3"/>
        <end position="123"/>
    </location>
</feature>
<keyword evidence="2 11" id="KW-0808">Transferase</keyword>
<dbReference type="GO" id="GO:0046872">
    <property type="term" value="F:metal ion binding"/>
    <property type="evidence" value="ECO:0007669"/>
    <property type="project" value="UniProtKB-KW"/>
</dbReference>